<reference evidence="3" key="2">
    <citation type="journal article" date="2007" name="Science">
        <title>Draft genome sequence of the sexually transmitted pathogen Trichomonas vaginalis.</title>
        <authorList>
            <person name="Carlton J.M."/>
            <person name="Hirt R.P."/>
            <person name="Silva J.C."/>
            <person name="Delcher A.L."/>
            <person name="Schatz M."/>
            <person name="Zhao Q."/>
            <person name="Wortman J.R."/>
            <person name="Bidwell S.L."/>
            <person name="Alsmark U.C.M."/>
            <person name="Besteiro S."/>
            <person name="Sicheritz-Ponten T."/>
            <person name="Noel C.J."/>
            <person name="Dacks J.B."/>
            <person name="Foster P.G."/>
            <person name="Simillion C."/>
            <person name="Van de Peer Y."/>
            <person name="Miranda-Saavedra D."/>
            <person name="Barton G.J."/>
            <person name="Westrop G.D."/>
            <person name="Mueller S."/>
            <person name="Dessi D."/>
            <person name="Fiori P.L."/>
            <person name="Ren Q."/>
            <person name="Paulsen I."/>
            <person name="Zhang H."/>
            <person name="Bastida-Corcuera F.D."/>
            <person name="Simoes-Barbosa A."/>
            <person name="Brown M.T."/>
            <person name="Hayes R.D."/>
            <person name="Mukherjee M."/>
            <person name="Okumura C.Y."/>
            <person name="Schneider R."/>
            <person name="Smith A.J."/>
            <person name="Vanacova S."/>
            <person name="Villalvazo M."/>
            <person name="Haas B.J."/>
            <person name="Pertea M."/>
            <person name="Feldblyum T.V."/>
            <person name="Utterback T.R."/>
            <person name="Shu C.L."/>
            <person name="Osoegawa K."/>
            <person name="de Jong P.J."/>
            <person name="Hrdy I."/>
            <person name="Horvathova L."/>
            <person name="Zubacova Z."/>
            <person name="Dolezal P."/>
            <person name="Malik S.B."/>
            <person name="Logsdon J.M. Jr."/>
            <person name="Henze K."/>
            <person name="Gupta A."/>
            <person name="Wang C.C."/>
            <person name="Dunne R.L."/>
            <person name="Upcroft J.A."/>
            <person name="Upcroft P."/>
            <person name="White O."/>
            <person name="Salzberg S.L."/>
            <person name="Tang P."/>
            <person name="Chiu C.-H."/>
            <person name="Lee Y.-S."/>
            <person name="Embley T.M."/>
            <person name="Coombs G.H."/>
            <person name="Mottram J.C."/>
            <person name="Tachezy J."/>
            <person name="Fraser-Liggett C.M."/>
            <person name="Johnson P.J."/>
        </authorList>
    </citation>
    <scope>NUCLEOTIDE SEQUENCE [LARGE SCALE GENOMIC DNA]</scope>
    <source>
        <strain evidence="3">G3</strain>
    </source>
</reference>
<dbReference type="InterPro" id="IPR002110">
    <property type="entry name" value="Ankyrin_rpt"/>
</dbReference>
<dbReference type="KEGG" id="tva:4766279"/>
<keyword evidence="2" id="KW-0175">Coiled coil</keyword>
<dbReference type="STRING" id="5722.A2EG19"/>
<evidence type="ECO:0000313" key="3">
    <source>
        <dbReference type="EMBL" id="EAY08380.1"/>
    </source>
</evidence>
<evidence type="ECO:0000313" key="4">
    <source>
        <dbReference type="Proteomes" id="UP000001542"/>
    </source>
</evidence>
<dbReference type="VEuPathDB" id="TrichDB:TVAGG3_0842180"/>
<dbReference type="Gene3D" id="1.25.40.20">
    <property type="entry name" value="Ankyrin repeat-containing domain"/>
    <property type="match status" value="2"/>
</dbReference>
<feature type="repeat" description="ANK" evidence="1">
    <location>
        <begin position="260"/>
        <end position="292"/>
    </location>
</feature>
<feature type="coiled-coil region" evidence="2">
    <location>
        <begin position="119"/>
        <end position="146"/>
    </location>
</feature>
<sequence length="382" mass="43366">MSLIRDYDYIASNIQTYIDQDNFYDIVDKEFIPQVLEKANLNSNDFKTLLSQGLSKYSTKVLYELFRNCNVFINSFEDVINVLQSYSNIFRLLSSCSLIDYLEKFNSENQSDSIEITNLQNLESKISMLENEINEYRWKEVQYKNEIAQISEIPLNSDFETAYNFLKQLSNKGDKLKMSLSCAVGLSEKRSSNDYTPLHYACCKGDLQFIKSLVEEGCDRDAATKNESNCLLMASYYGHLDIVKYLIGVGFEKNYCKKSSGFNAIIMASQEGQLEVVKYLKSIGCDVNSKTNGNASCIYFASLKGHLEVVKYLFSSGANPYEKDDNGVSPLIVASQEGHLDIVKYLIQCGCNKNDKTNYNDSSLHWAAENGNFEVVEYLVSI</sequence>
<dbReference type="PANTHER" id="PTHR44207:SF1">
    <property type="entry name" value="SURFACE ANTIGEN BSPA-LIKE"/>
    <property type="match status" value="1"/>
</dbReference>
<protein>
    <submittedName>
        <fullName evidence="3">Histone-lysine N-methyltransferase, H3 lysine-9 specific, putative</fullName>
    </submittedName>
</protein>
<keyword evidence="4" id="KW-1185">Reference proteome</keyword>
<dbReference type="PROSITE" id="PS50088">
    <property type="entry name" value="ANK_REPEAT"/>
    <property type="match status" value="5"/>
</dbReference>
<dbReference type="PANTHER" id="PTHR44207">
    <property type="entry name" value="SURFACE ANTIGEN BSPA-LIKE-RELATED"/>
    <property type="match status" value="1"/>
</dbReference>
<feature type="repeat" description="ANK" evidence="1">
    <location>
        <begin position="359"/>
        <end position="382"/>
    </location>
</feature>
<proteinExistence type="predicted"/>
<dbReference type="Proteomes" id="UP000001542">
    <property type="component" value="Unassembled WGS sequence"/>
</dbReference>
<dbReference type="InterPro" id="IPR036770">
    <property type="entry name" value="Ankyrin_rpt-contain_sf"/>
</dbReference>
<dbReference type="EMBL" id="DS113379">
    <property type="protein sequence ID" value="EAY08380.1"/>
    <property type="molecule type" value="Genomic_DNA"/>
</dbReference>
<evidence type="ECO:0000256" key="1">
    <source>
        <dbReference type="PROSITE-ProRule" id="PRU00023"/>
    </source>
</evidence>
<evidence type="ECO:0000256" key="2">
    <source>
        <dbReference type="SAM" id="Coils"/>
    </source>
</evidence>
<dbReference type="VEuPathDB" id="TrichDB:TVAG_173100"/>
<reference evidence="3" key="1">
    <citation type="submission" date="2006-10" db="EMBL/GenBank/DDBJ databases">
        <authorList>
            <person name="Amadeo P."/>
            <person name="Zhao Q."/>
            <person name="Wortman J."/>
            <person name="Fraser-Liggett C."/>
            <person name="Carlton J."/>
        </authorList>
    </citation>
    <scope>NUCLEOTIDE SEQUENCE</scope>
    <source>
        <strain evidence="3">G3</strain>
    </source>
</reference>
<dbReference type="AlphaFoldDB" id="A2EG19"/>
<dbReference type="OrthoDB" id="426293at2759"/>
<dbReference type="Pfam" id="PF12796">
    <property type="entry name" value="Ank_2"/>
    <property type="match status" value="2"/>
</dbReference>
<keyword evidence="1" id="KW-0040">ANK repeat</keyword>
<organism evidence="3 4">
    <name type="scientific">Trichomonas vaginalis (strain ATCC PRA-98 / G3)</name>
    <dbReference type="NCBI Taxonomy" id="412133"/>
    <lineage>
        <taxon>Eukaryota</taxon>
        <taxon>Metamonada</taxon>
        <taxon>Parabasalia</taxon>
        <taxon>Trichomonadida</taxon>
        <taxon>Trichomonadidae</taxon>
        <taxon>Trichomonas</taxon>
    </lineage>
</organism>
<dbReference type="SMART" id="SM00248">
    <property type="entry name" value="ANK"/>
    <property type="match status" value="6"/>
</dbReference>
<name>A2EG19_TRIV3</name>
<gene>
    <name evidence="3" type="ORF">TVAG_269060</name>
</gene>
<dbReference type="InParanoid" id="A2EG19"/>
<feature type="repeat" description="ANK" evidence="1">
    <location>
        <begin position="326"/>
        <end position="358"/>
    </location>
</feature>
<dbReference type="SUPFAM" id="SSF48403">
    <property type="entry name" value="Ankyrin repeat"/>
    <property type="match status" value="1"/>
</dbReference>
<accession>A2EG19</accession>
<feature type="repeat" description="ANK" evidence="1">
    <location>
        <begin position="193"/>
        <end position="225"/>
    </location>
</feature>
<dbReference type="eggNOG" id="KOG4177">
    <property type="taxonomic scope" value="Eukaryota"/>
</dbReference>
<dbReference type="RefSeq" id="XP_001320603.1">
    <property type="nucleotide sequence ID" value="XM_001320568.1"/>
</dbReference>
<feature type="repeat" description="ANK" evidence="1">
    <location>
        <begin position="293"/>
        <end position="325"/>
    </location>
</feature>
<dbReference type="PROSITE" id="PS50297">
    <property type="entry name" value="ANK_REP_REGION"/>
    <property type="match status" value="3"/>
</dbReference>